<dbReference type="SMART" id="SM00184">
    <property type="entry name" value="RING"/>
    <property type="match status" value="1"/>
</dbReference>
<evidence type="ECO:0000256" key="1">
    <source>
        <dbReference type="PROSITE-ProRule" id="PRU00175"/>
    </source>
</evidence>
<keyword evidence="4" id="KW-1185">Reference proteome</keyword>
<gene>
    <name evidence="3" type="ORF">PHAVU_006G157100g</name>
</gene>
<dbReference type="InterPro" id="IPR013083">
    <property type="entry name" value="Znf_RING/FYVE/PHD"/>
</dbReference>
<dbReference type="EMBL" id="CM002293">
    <property type="protein sequence ID" value="ESW19808.1"/>
    <property type="molecule type" value="Genomic_DNA"/>
</dbReference>
<dbReference type="Proteomes" id="UP000000226">
    <property type="component" value="Chromosome 6"/>
</dbReference>
<dbReference type="Gramene" id="ESW19808">
    <property type="protein sequence ID" value="ESW19808"/>
    <property type="gene ID" value="PHAVU_006G157100g"/>
</dbReference>
<reference evidence="4" key="1">
    <citation type="journal article" date="2014" name="Nat. Genet.">
        <title>A reference genome for common bean and genome-wide analysis of dual domestications.</title>
        <authorList>
            <person name="Schmutz J."/>
            <person name="McClean P.E."/>
            <person name="Mamidi S."/>
            <person name="Wu G.A."/>
            <person name="Cannon S.B."/>
            <person name="Grimwood J."/>
            <person name="Jenkins J."/>
            <person name="Shu S."/>
            <person name="Song Q."/>
            <person name="Chavarro C."/>
            <person name="Torres-Torres M."/>
            <person name="Geffroy V."/>
            <person name="Moghaddam S.M."/>
            <person name="Gao D."/>
            <person name="Abernathy B."/>
            <person name="Barry K."/>
            <person name="Blair M."/>
            <person name="Brick M.A."/>
            <person name="Chovatia M."/>
            <person name="Gepts P."/>
            <person name="Goodstein D.M."/>
            <person name="Gonzales M."/>
            <person name="Hellsten U."/>
            <person name="Hyten D.L."/>
            <person name="Jia G."/>
            <person name="Kelly J.D."/>
            <person name="Kudrna D."/>
            <person name="Lee R."/>
            <person name="Richard M.M."/>
            <person name="Miklas P.N."/>
            <person name="Osorno J.M."/>
            <person name="Rodrigues J."/>
            <person name="Thareau V."/>
            <person name="Urrea C.A."/>
            <person name="Wang M."/>
            <person name="Yu Y."/>
            <person name="Zhang M."/>
            <person name="Wing R.A."/>
            <person name="Cregan P.B."/>
            <person name="Rokhsar D.S."/>
            <person name="Jackson S.A."/>
        </authorList>
    </citation>
    <scope>NUCLEOTIDE SEQUENCE [LARGE SCALE GENOMIC DNA]</scope>
    <source>
        <strain evidence="4">cv. G19833</strain>
    </source>
</reference>
<accession>V7BS09</accession>
<dbReference type="OrthoDB" id="1429867at2759"/>
<protein>
    <recommendedName>
        <fullName evidence="2">RING-type domain-containing protein</fullName>
    </recommendedName>
</protein>
<keyword evidence="1" id="KW-0863">Zinc-finger</keyword>
<sequence length="74" mass="8362">MRALPPILCFQGDQATQTQCSICIEEFKNGELVQPFAVCLHQFHLDCINSWLFVGKTNCPVCRQHLSIATQTTH</sequence>
<dbReference type="PANTHER" id="PTHR45676">
    <property type="entry name" value="RING-H2 FINGER PROTEIN ATL51-RELATED"/>
    <property type="match status" value="1"/>
</dbReference>
<organism evidence="3 4">
    <name type="scientific">Phaseolus vulgaris</name>
    <name type="common">Kidney bean</name>
    <name type="synonym">French bean</name>
    <dbReference type="NCBI Taxonomy" id="3885"/>
    <lineage>
        <taxon>Eukaryota</taxon>
        <taxon>Viridiplantae</taxon>
        <taxon>Streptophyta</taxon>
        <taxon>Embryophyta</taxon>
        <taxon>Tracheophyta</taxon>
        <taxon>Spermatophyta</taxon>
        <taxon>Magnoliopsida</taxon>
        <taxon>eudicotyledons</taxon>
        <taxon>Gunneridae</taxon>
        <taxon>Pentapetalae</taxon>
        <taxon>rosids</taxon>
        <taxon>fabids</taxon>
        <taxon>Fabales</taxon>
        <taxon>Fabaceae</taxon>
        <taxon>Papilionoideae</taxon>
        <taxon>50 kb inversion clade</taxon>
        <taxon>NPAAA clade</taxon>
        <taxon>indigoferoid/millettioid clade</taxon>
        <taxon>Phaseoleae</taxon>
        <taxon>Phaseolus</taxon>
    </lineage>
</organism>
<keyword evidence="1" id="KW-0479">Metal-binding</keyword>
<dbReference type="Gene3D" id="3.30.40.10">
    <property type="entry name" value="Zinc/RING finger domain, C3HC4 (zinc finger)"/>
    <property type="match status" value="1"/>
</dbReference>
<dbReference type="Pfam" id="PF13639">
    <property type="entry name" value="zf-RING_2"/>
    <property type="match status" value="1"/>
</dbReference>
<evidence type="ECO:0000259" key="2">
    <source>
        <dbReference type="PROSITE" id="PS50089"/>
    </source>
</evidence>
<dbReference type="AlphaFoldDB" id="V7BS09"/>
<evidence type="ECO:0000313" key="3">
    <source>
        <dbReference type="EMBL" id="ESW19808.1"/>
    </source>
</evidence>
<dbReference type="GO" id="GO:0008270">
    <property type="term" value="F:zinc ion binding"/>
    <property type="evidence" value="ECO:0007669"/>
    <property type="project" value="UniProtKB-KW"/>
</dbReference>
<keyword evidence="1" id="KW-0862">Zinc</keyword>
<dbReference type="OMA" id="HGTMISK"/>
<dbReference type="SMR" id="V7BS09"/>
<dbReference type="PROSITE" id="PS50089">
    <property type="entry name" value="ZF_RING_2"/>
    <property type="match status" value="1"/>
</dbReference>
<dbReference type="GO" id="GO:0016567">
    <property type="term" value="P:protein ubiquitination"/>
    <property type="evidence" value="ECO:0007669"/>
    <property type="project" value="TreeGrafter"/>
</dbReference>
<name>V7BS09_PHAVU</name>
<dbReference type="InterPro" id="IPR001841">
    <property type="entry name" value="Znf_RING"/>
</dbReference>
<dbReference type="PANTHER" id="PTHR45676:SF159">
    <property type="entry name" value="RING-H2 FINGER PROTEIN ATL51"/>
    <property type="match status" value="1"/>
</dbReference>
<proteinExistence type="predicted"/>
<evidence type="ECO:0000313" key="4">
    <source>
        <dbReference type="Proteomes" id="UP000000226"/>
    </source>
</evidence>
<feature type="domain" description="RING-type" evidence="2">
    <location>
        <begin position="20"/>
        <end position="63"/>
    </location>
</feature>
<dbReference type="SUPFAM" id="SSF57850">
    <property type="entry name" value="RING/U-box"/>
    <property type="match status" value="1"/>
</dbReference>